<dbReference type="SUPFAM" id="SSF53335">
    <property type="entry name" value="S-adenosyl-L-methionine-dependent methyltransferases"/>
    <property type="match status" value="1"/>
</dbReference>
<dbReference type="GeneID" id="90157284"/>
<dbReference type="AlphaFoldDB" id="H6MR99"/>
<reference evidence="2 3" key="1">
    <citation type="journal article" date="2012" name="Appl. Environ. Microbiol.">
        <title>Involvement of two latex-clearing proteins during rubber degradation and insights into the subsequent degradation pathway revealed by the genome sequence of Gordonia polyisoprenivorans strain VH2.</title>
        <authorList>
            <person name="Hiessl S."/>
            <person name="Schuldes J."/>
            <person name="Thurmer A."/>
            <person name="Halbsguth T."/>
            <person name="Broker D."/>
            <person name="Angelov A."/>
            <person name="Liebl W."/>
            <person name="Daniel R."/>
            <person name="Steinbuchel A."/>
        </authorList>
    </citation>
    <scope>NUCLEOTIDE SEQUENCE [LARGE SCALE GENOMIC DNA]</scope>
    <source>
        <strain evidence="3">DSM 44266 / VH2</strain>
    </source>
</reference>
<protein>
    <recommendedName>
        <fullName evidence="1">DUF1156 domain-containing protein</fullName>
    </recommendedName>
</protein>
<dbReference type="Gene3D" id="3.40.50.150">
    <property type="entry name" value="Vaccinia Virus protein VP39"/>
    <property type="match status" value="1"/>
</dbReference>
<dbReference type="HOGENOM" id="CLU_007795_2_0_11"/>
<dbReference type="STRING" id="1112204.GPOL_c01710"/>
<evidence type="ECO:0000313" key="2">
    <source>
        <dbReference type="EMBL" id="AFA71244.1"/>
    </source>
</evidence>
<sequence length="945" mass="102636">MTTTPDTVNRRKLIEVSIPLEEINAACAREKSIRHGHPSTLHLWWSRKPLAATRAVLFAQLVDDPSSDESLTEEQQKTERERLHEMIRQLVKWENISNESLLRAAHEEILKSAGGNLPAILDPFAGSGAIPLEAQRLGLEVHASDLNPVAVLINKALIEIPSKFAGQQPVFPGSVDSKIGAWPGATGLREDVRRYGAWMRQEAYARTKYLYPDVTIVDEKTRKETRATTIAWIWARTVVCSNPGCAIRLPLVNSWWLGKKKGKESYVVPSIVEDPEAPGGRRVEFSIGHDPVTAPKPGDDGTAAGGNGRCVACGSVSQAAYIRAEGRAGRIGDQLMAVVAQGVRSRVYLAPTPCQTEAALVAPPASVPTGSLPKAALGFRVQGYGYSEWSQLFTNRQLTTLTVLCDLVTITRERVLADARLVETQRGLALAEHATGAEAYADAVATYLGLAVSRFLDRHSRITTWDSGPKKEYERSAFAGPKLQMSSGYVESNPFGNAGADISASLAWVERALGGVPIGIVGDIAQADAAARSYVDYVVSTDPPYYNNVGYAALSDLFYVWLRRSLRGVYPELFSSILAPKAEELVAEPARHGGVGGAEQFFESGFRKVFANARLSAPPAYPMTVYYAFKQQELSTEGITSTGWASVLDGMIRSGWAITATWPIRSEMPNRLRSIGSNALASSIVLVLRPRPHTAVQATRRGFVNALKHALPAALDRMRESAIAPVDLTQATIGPGMAVFSSYSRVVDNDGSDMSIKAAIALINQAVDDALDEQLGEVDADTRFCVKWYEQYGWSKGPFGVAEQLAVRYDTSVRGVADSSVLTQSQGVVKLVAPNDLPSSWNPFRYHRTSVWEVMCHLGRVLLADDGGLAQAAELMAAVARRPEIDLGSVQRVAYRMYEMTKASRVDDARLFNLVGGSWTDLTDAAGRAQGPGAVQAAFDFEDEN</sequence>
<accession>H6MR99</accession>
<gene>
    <name evidence="2" type="ordered locus">GPOL_c01710</name>
</gene>
<dbReference type="REBASE" id="46085">
    <property type="entry name" value="M.GpoVH2ORF1710P"/>
</dbReference>
<name>H6MR99_GORPV</name>
<dbReference type="InterPro" id="IPR009537">
    <property type="entry name" value="DUF1156"/>
</dbReference>
<dbReference type="Pfam" id="PF06634">
    <property type="entry name" value="DUF1156"/>
    <property type="match status" value="1"/>
</dbReference>
<evidence type="ECO:0000313" key="3">
    <source>
        <dbReference type="Proteomes" id="UP000009154"/>
    </source>
</evidence>
<dbReference type="RefSeq" id="WP_014358286.1">
    <property type="nucleotide sequence ID" value="NC_016906.1"/>
</dbReference>
<feature type="domain" description="DUF1156" evidence="1">
    <location>
        <begin position="18"/>
        <end position="85"/>
    </location>
</feature>
<dbReference type="InterPro" id="IPR029063">
    <property type="entry name" value="SAM-dependent_MTases_sf"/>
</dbReference>
<proteinExistence type="predicted"/>
<organism evidence="2 3">
    <name type="scientific">Gordonia polyisoprenivorans (strain DSM 44266 / VH2)</name>
    <dbReference type="NCBI Taxonomy" id="1112204"/>
    <lineage>
        <taxon>Bacteria</taxon>
        <taxon>Bacillati</taxon>
        <taxon>Actinomycetota</taxon>
        <taxon>Actinomycetes</taxon>
        <taxon>Mycobacteriales</taxon>
        <taxon>Gordoniaceae</taxon>
        <taxon>Gordonia</taxon>
    </lineage>
</organism>
<evidence type="ECO:0000259" key="1">
    <source>
        <dbReference type="Pfam" id="PF06634"/>
    </source>
</evidence>
<dbReference type="Proteomes" id="UP000009154">
    <property type="component" value="Chromosome"/>
</dbReference>
<keyword evidence="3" id="KW-1185">Reference proteome</keyword>
<dbReference type="KEGG" id="gpo:GPOL_c01710"/>
<dbReference type="EMBL" id="CP003119">
    <property type="protein sequence ID" value="AFA71244.1"/>
    <property type="molecule type" value="Genomic_DNA"/>
</dbReference>
<dbReference type="eggNOG" id="COG1743">
    <property type="taxonomic scope" value="Bacteria"/>
</dbReference>